<proteinExistence type="predicted"/>
<dbReference type="InterPro" id="IPR034904">
    <property type="entry name" value="FSCA_dom_sf"/>
</dbReference>
<reference evidence="2 3" key="1">
    <citation type="submission" date="2018-11" db="EMBL/GenBank/DDBJ databases">
        <authorList>
            <person name="Mardanov A.V."/>
            <person name="Ravin N.V."/>
            <person name="Dedysh S.N."/>
        </authorList>
    </citation>
    <scope>NUCLEOTIDE SEQUENCE [LARGE SCALE GENOMIC DNA]</scope>
    <source>
        <strain evidence="2 3">AF10</strain>
    </source>
</reference>
<comment type="caution">
    <text evidence="2">The sequence shown here is derived from an EMBL/GenBank/DDBJ whole genome shotgun (WGS) entry which is preliminary data.</text>
</comment>
<evidence type="ECO:0000259" key="1">
    <source>
        <dbReference type="Pfam" id="PF01883"/>
    </source>
</evidence>
<feature type="domain" description="MIP18 family-like" evidence="1">
    <location>
        <begin position="10"/>
        <end position="40"/>
    </location>
</feature>
<name>A0A4Q0SY22_9BACT</name>
<dbReference type="InterPro" id="IPR052339">
    <property type="entry name" value="Fe-S_Maturation_MIP18"/>
</dbReference>
<organism evidence="2 3">
    <name type="scientific">Granulicella sibirica</name>
    <dbReference type="NCBI Taxonomy" id="2479048"/>
    <lineage>
        <taxon>Bacteria</taxon>
        <taxon>Pseudomonadati</taxon>
        <taxon>Acidobacteriota</taxon>
        <taxon>Terriglobia</taxon>
        <taxon>Terriglobales</taxon>
        <taxon>Acidobacteriaceae</taxon>
        <taxon>Granulicella</taxon>
    </lineage>
</organism>
<protein>
    <submittedName>
        <fullName evidence="2">PaaD-like protein (DUF59) involved in Fe-S cluster assembly</fullName>
    </submittedName>
</protein>
<dbReference type="Pfam" id="PF01883">
    <property type="entry name" value="FeS_assembly_P"/>
    <property type="match status" value="1"/>
</dbReference>
<accession>A0A4Q0SY22</accession>
<gene>
    <name evidence="2" type="ORF">GRAN_2912</name>
</gene>
<dbReference type="InterPro" id="IPR002744">
    <property type="entry name" value="MIP18-like"/>
</dbReference>
<reference evidence="3" key="2">
    <citation type="submission" date="2019-02" db="EMBL/GenBank/DDBJ databases">
        <title>Granulicella sibirica sp. nov., a psychrotolerant acidobacterium isolated from an organic soil layer in forested tundra, West Siberia.</title>
        <authorList>
            <person name="Oshkin I.Y."/>
            <person name="Kulichevskaya I.S."/>
            <person name="Rijpstra W.I.C."/>
            <person name="Sinninghe Damste J.S."/>
            <person name="Rakitin A.L."/>
            <person name="Ravin N.V."/>
            <person name="Dedysh S.N."/>
        </authorList>
    </citation>
    <scope>NUCLEOTIDE SEQUENCE [LARGE SCALE GENOMIC DNA]</scope>
    <source>
        <strain evidence="3">AF10</strain>
    </source>
</reference>
<sequence length="119" mass="13152">MQPAMQLTETTIREALRDCYDPEVPCNIVDLGLVYQVDVAPDPDAPGAGIPGVPQKHRVHIDLTLTSKGCPAHTQIIAQIENRLFAFPTISKTDVALVWQPMWTPQRISPEGRKLLGIE</sequence>
<dbReference type="Proteomes" id="UP000289437">
    <property type="component" value="Unassembled WGS sequence"/>
</dbReference>
<keyword evidence="3" id="KW-1185">Reference proteome</keyword>
<dbReference type="AlphaFoldDB" id="A0A4Q0SY22"/>
<dbReference type="PANTHER" id="PTHR42831">
    <property type="entry name" value="FE-S PROTEIN MATURATION AUXILIARY FACTOR YITW"/>
    <property type="match status" value="1"/>
</dbReference>
<dbReference type="PANTHER" id="PTHR42831:SF1">
    <property type="entry name" value="FE-S PROTEIN MATURATION AUXILIARY FACTOR YITW"/>
    <property type="match status" value="1"/>
</dbReference>
<dbReference type="SUPFAM" id="SSF117916">
    <property type="entry name" value="Fe-S cluster assembly (FSCA) domain-like"/>
    <property type="match status" value="1"/>
</dbReference>
<dbReference type="Gene3D" id="3.30.300.130">
    <property type="entry name" value="Fe-S cluster assembly (FSCA)"/>
    <property type="match status" value="1"/>
</dbReference>
<evidence type="ECO:0000313" key="2">
    <source>
        <dbReference type="EMBL" id="RXH56055.1"/>
    </source>
</evidence>
<dbReference type="EMBL" id="RDSM01000002">
    <property type="protein sequence ID" value="RXH56055.1"/>
    <property type="molecule type" value="Genomic_DNA"/>
</dbReference>
<evidence type="ECO:0000313" key="3">
    <source>
        <dbReference type="Proteomes" id="UP000289437"/>
    </source>
</evidence>